<name>A0A3B5MIC2_9TELE</name>
<dbReference type="GO" id="GO:1902808">
    <property type="term" value="P:positive regulation of cell cycle G1/S phase transition"/>
    <property type="evidence" value="ECO:0007669"/>
    <property type="project" value="TreeGrafter"/>
</dbReference>
<accession>A0A3B5MIC2</accession>
<evidence type="ECO:0000256" key="2">
    <source>
        <dbReference type="ARBA" id="ARBA00006937"/>
    </source>
</evidence>
<evidence type="ECO:0000256" key="1">
    <source>
        <dbReference type="ARBA" id="ARBA00004496"/>
    </source>
</evidence>
<feature type="domain" description="Scaffolding anchor of CK1" evidence="5">
    <location>
        <begin position="25"/>
        <end position="292"/>
    </location>
</feature>
<feature type="region of interest" description="Disordered" evidence="4">
    <location>
        <begin position="298"/>
        <end position="344"/>
    </location>
</feature>
<comment type="similarity">
    <text evidence="2">Belongs to the FAM83 family.</text>
</comment>
<evidence type="ECO:0000313" key="7">
    <source>
        <dbReference type="Proteomes" id="UP000261380"/>
    </source>
</evidence>
<dbReference type="Gene3D" id="3.30.870.10">
    <property type="entry name" value="Endonuclease Chain A"/>
    <property type="match status" value="1"/>
</dbReference>
<reference evidence="6" key="2">
    <citation type="submission" date="2025-09" db="UniProtKB">
        <authorList>
            <consortium name="Ensembl"/>
        </authorList>
    </citation>
    <scope>IDENTIFICATION</scope>
</reference>
<dbReference type="GO" id="GO:0005829">
    <property type="term" value="C:cytosol"/>
    <property type="evidence" value="ECO:0007669"/>
    <property type="project" value="TreeGrafter"/>
</dbReference>
<dbReference type="Proteomes" id="UP000261380">
    <property type="component" value="Unplaced"/>
</dbReference>
<keyword evidence="7" id="KW-1185">Reference proteome</keyword>
<organism evidence="6 7">
    <name type="scientific">Xiphophorus couchianus</name>
    <name type="common">Monterrey platyfish</name>
    <dbReference type="NCBI Taxonomy" id="32473"/>
    <lineage>
        <taxon>Eukaryota</taxon>
        <taxon>Metazoa</taxon>
        <taxon>Chordata</taxon>
        <taxon>Craniata</taxon>
        <taxon>Vertebrata</taxon>
        <taxon>Euteleostomi</taxon>
        <taxon>Actinopterygii</taxon>
        <taxon>Neopterygii</taxon>
        <taxon>Teleostei</taxon>
        <taxon>Neoteleostei</taxon>
        <taxon>Acanthomorphata</taxon>
        <taxon>Ovalentaria</taxon>
        <taxon>Atherinomorphae</taxon>
        <taxon>Cyprinodontiformes</taxon>
        <taxon>Poeciliidae</taxon>
        <taxon>Poeciliinae</taxon>
        <taxon>Xiphophorus</taxon>
    </lineage>
</organism>
<evidence type="ECO:0000256" key="4">
    <source>
        <dbReference type="SAM" id="MobiDB-lite"/>
    </source>
</evidence>
<dbReference type="AlphaFoldDB" id="A0A3B5MIC2"/>
<proteinExistence type="inferred from homology"/>
<dbReference type="FunFam" id="3.30.870.10:FF:000004">
    <property type="entry name" value="protein FAM83H isoform X2"/>
    <property type="match status" value="1"/>
</dbReference>
<dbReference type="Pfam" id="PF07894">
    <property type="entry name" value="SACK1"/>
    <property type="match status" value="1"/>
</dbReference>
<dbReference type="SUPFAM" id="SSF56024">
    <property type="entry name" value="Phospholipase D/nuclease"/>
    <property type="match status" value="1"/>
</dbReference>
<dbReference type="GeneTree" id="ENSGT00940000158405"/>
<reference evidence="6" key="1">
    <citation type="submission" date="2025-08" db="UniProtKB">
        <authorList>
            <consortium name="Ensembl"/>
        </authorList>
    </citation>
    <scope>IDENTIFICATION</scope>
</reference>
<evidence type="ECO:0000256" key="3">
    <source>
        <dbReference type="ARBA" id="ARBA00022490"/>
    </source>
</evidence>
<dbReference type="GO" id="GO:1902480">
    <property type="term" value="P:protein localization to mitotic spindle"/>
    <property type="evidence" value="ECO:0007669"/>
    <property type="project" value="TreeGrafter"/>
</dbReference>
<evidence type="ECO:0000259" key="5">
    <source>
        <dbReference type="Pfam" id="PF07894"/>
    </source>
</evidence>
<dbReference type="PANTHER" id="PTHR16181">
    <property type="entry name" value="PROTEIN FAM83A-RELATED"/>
    <property type="match status" value="1"/>
</dbReference>
<dbReference type="PANTHER" id="PTHR16181:SF29">
    <property type="entry name" value="PROTEIN FAM83A-RELATED"/>
    <property type="match status" value="1"/>
</dbReference>
<feature type="compositionally biased region" description="Polar residues" evidence="4">
    <location>
        <begin position="313"/>
        <end position="344"/>
    </location>
</feature>
<keyword evidence="3" id="KW-0963">Cytoplasm</keyword>
<dbReference type="Ensembl" id="ENSXCOT00000023778.1">
    <property type="protein sequence ID" value="ENSXCOP00000023497.1"/>
    <property type="gene ID" value="ENSXCOG00000017552.1"/>
</dbReference>
<dbReference type="GO" id="GO:0019901">
    <property type="term" value="F:protein kinase binding"/>
    <property type="evidence" value="ECO:0007669"/>
    <property type="project" value="TreeGrafter"/>
</dbReference>
<comment type="subcellular location">
    <subcellularLocation>
        <location evidence="1">Cytoplasm</location>
    </subcellularLocation>
</comment>
<evidence type="ECO:0000313" key="6">
    <source>
        <dbReference type="Ensembl" id="ENSXCOP00000023497.1"/>
    </source>
</evidence>
<dbReference type="GO" id="GO:0007165">
    <property type="term" value="P:signal transduction"/>
    <property type="evidence" value="ECO:0007669"/>
    <property type="project" value="TreeGrafter"/>
</dbReference>
<dbReference type="GO" id="GO:0032006">
    <property type="term" value="P:regulation of TOR signaling"/>
    <property type="evidence" value="ECO:0007669"/>
    <property type="project" value="TreeGrafter"/>
</dbReference>
<dbReference type="GO" id="GO:0070372">
    <property type="term" value="P:regulation of ERK1 and ERK2 cascade"/>
    <property type="evidence" value="ECO:0007669"/>
    <property type="project" value="TreeGrafter"/>
</dbReference>
<sequence length="409" mass="45029">MALSQTLDDSPLRLSQRPAAADLVNLQEVYNETHRLALEELLSGGVENFLDFLRRERIPNFLSDNEIQRIRSAAVPPPQCVSVHGEELEHSLGSSLDCSSVTYFPEVSDVEPPLLEIGWPAFTAGSYRGVTRAVAHFQPSYGETIYACKEAARRMIKSAKEVIAIVTDSLTDLDIFRDLQEACSHRRVPVYILLDQSCAPAFLRMCRNVGVRLDDLVRTVAGTTYYMRSGARITGKVHERFMLIDGNRVATGSYRFNWTDGKLNSSNLIELSGQITEKFDEEFRILYAQSQPISAPACSPLVSREKPAEPVHLTSTPSRKPQTLREPSSLSTGQTSPVSNSSTIEGGTMEQKLFQEEVLAATANDLSRQREGAPAPPSPRGLHAISRETASVILAPLLIMPPITAFCPG</sequence>
<dbReference type="GO" id="GO:0097431">
    <property type="term" value="C:mitotic spindle pole"/>
    <property type="evidence" value="ECO:0007669"/>
    <property type="project" value="TreeGrafter"/>
</dbReference>
<protein>
    <submittedName>
        <fullName evidence="6">Family with sequence similarity 83 member D</fullName>
    </submittedName>
</protein>
<dbReference type="InterPro" id="IPR050944">
    <property type="entry name" value="FAM83"/>
</dbReference>
<dbReference type="InterPro" id="IPR012461">
    <property type="entry name" value="SACK1"/>
</dbReference>